<organism evidence="1 2">
    <name type="scientific">Pseudorhizobium tarimense</name>
    <dbReference type="NCBI Taxonomy" id="1079109"/>
    <lineage>
        <taxon>Bacteria</taxon>
        <taxon>Pseudomonadati</taxon>
        <taxon>Pseudomonadota</taxon>
        <taxon>Alphaproteobacteria</taxon>
        <taxon>Hyphomicrobiales</taxon>
        <taxon>Rhizobiaceae</taxon>
        <taxon>Rhizobium/Agrobacterium group</taxon>
        <taxon>Pseudorhizobium</taxon>
    </lineage>
</organism>
<name>A0ABV2H6D8_9HYPH</name>
<proteinExistence type="predicted"/>
<evidence type="ECO:0000313" key="1">
    <source>
        <dbReference type="EMBL" id="MET3586098.1"/>
    </source>
</evidence>
<dbReference type="Proteomes" id="UP001549031">
    <property type="component" value="Unassembled WGS sequence"/>
</dbReference>
<accession>A0ABV2H6D8</accession>
<protein>
    <submittedName>
        <fullName evidence="1">Uncharacterized protein</fullName>
    </submittedName>
</protein>
<evidence type="ECO:0000313" key="2">
    <source>
        <dbReference type="Proteomes" id="UP001549031"/>
    </source>
</evidence>
<gene>
    <name evidence="1" type="ORF">ABID21_002213</name>
</gene>
<dbReference type="EMBL" id="JBEPLJ010000007">
    <property type="protein sequence ID" value="MET3586098.1"/>
    <property type="molecule type" value="Genomic_DNA"/>
</dbReference>
<sequence>MSDSLAFTQAVTGRSELFKWPLLDGHMIMHANPIRGADVAAVGRSNWNQNGSICLSLQQGFSLVGNASPGAVGPGSCRAGSAMLNLLRLPQPPVSACANSRVIPASGVAMLAAPICSSQLWGAVPA</sequence>
<reference evidence="1 2" key="1">
    <citation type="submission" date="2024-06" db="EMBL/GenBank/DDBJ databases">
        <title>Genomic Encyclopedia of Type Strains, Phase IV (KMG-IV): sequencing the most valuable type-strain genomes for metagenomic binning, comparative biology and taxonomic classification.</title>
        <authorList>
            <person name="Goeker M."/>
        </authorList>
    </citation>
    <scope>NUCLEOTIDE SEQUENCE [LARGE SCALE GENOMIC DNA]</scope>
    <source>
        <strain evidence="1 2">DSM 105042</strain>
    </source>
</reference>
<keyword evidence="2" id="KW-1185">Reference proteome</keyword>
<comment type="caution">
    <text evidence="1">The sequence shown here is derived from an EMBL/GenBank/DDBJ whole genome shotgun (WGS) entry which is preliminary data.</text>
</comment>